<accession>A0A225DVF8</accession>
<evidence type="ECO:0000313" key="3">
    <source>
        <dbReference type="EMBL" id="OWK45352.1"/>
    </source>
</evidence>
<keyword evidence="2" id="KW-0812">Transmembrane</keyword>
<feature type="compositionally biased region" description="Basic residues" evidence="1">
    <location>
        <begin position="58"/>
        <end position="68"/>
    </location>
</feature>
<dbReference type="EMBL" id="NIDE01000002">
    <property type="protein sequence ID" value="OWK45352.1"/>
    <property type="molecule type" value="Genomic_DNA"/>
</dbReference>
<sequence>MSNDPPRYDPRRPDPEIPADERYSFADPDPVPVVPPPPPQVVEPEPVDEEADGDEPRPRKKKKKRKPRVGPDGQPVGEVRKEHRDRILDREEVEPAVPWWAVPAVLTAVGFLLCLIPIGVVASKAGAEVAAIAIVGTAVAVVVQVTIVSTLMTLVGGFFGIDYGPLHQALAKLVAIITMMDGVTGTIGIGCIPAGVLVAGIVGFGLFQYQFRLAIQETFLTVGAMVVASWSLNAVIIMALANR</sequence>
<evidence type="ECO:0000256" key="2">
    <source>
        <dbReference type="SAM" id="Phobius"/>
    </source>
</evidence>
<comment type="caution">
    <text evidence="3">The sequence shown here is derived from an EMBL/GenBank/DDBJ whole genome shotgun (WGS) entry which is preliminary data.</text>
</comment>
<feature type="transmembrane region" description="Helical" evidence="2">
    <location>
        <begin position="219"/>
        <end position="241"/>
    </location>
</feature>
<name>A0A225DVF8_9BACT</name>
<feature type="compositionally biased region" description="Pro residues" evidence="1">
    <location>
        <begin position="29"/>
        <end position="41"/>
    </location>
</feature>
<evidence type="ECO:0000313" key="4">
    <source>
        <dbReference type="Proteomes" id="UP000214646"/>
    </source>
</evidence>
<protein>
    <submittedName>
        <fullName evidence="3">Uncharacterized protein</fullName>
    </submittedName>
</protein>
<dbReference type="Proteomes" id="UP000214646">
    <property type="component" value="Unassembled WGS sequence"/>
</dbReference>
<proteinExistence type="predicted"/>
<feature type="transmembrane region" description="Helical" evidence="2">
    <location>
        <begin position="129"/>
        <end position="161"/>
    </location>
</feature>
<keyword evidence="4" id="KW-1185">Reference proteome</keyword>
<feature type="compositionally biased region" description="Basic and acidic residues" evidence="1">
    <location>
        <begin position="1"/>
        <end position="24"/>
    </location>
</feature>
<evidence type="ECO:0000256" key="1">
    <source>
        <dbReference type="SAM" id="MobiDB-lite"/>
    </source>
</evidence>
<feature type="region of interest" description="Disordered" evidence="1">
    <location>
        <begin position="1"/>
        <end position="84"/>
    </location>
</feature>
<reference evidence="4" key="1">
    <citation type="submission" date="2017-06" db="EMBL/GenBank/DDBJ databases">
        <title>Genome analysis of Fimbriiglobus ruber SP5, the first member of the order Planctomycetales with confirmed chitinolytic capability.</title>
        <authorList>
            <person name="Ravin N.V."/>
            <person name="Rakitin A.L."/>
            <person name="Ivanova A.A."/>
            <person name="Beletsky A.V."/>
            <person name="Kulichevskaya I.S."/>
            <person name="Mardanov A.V."/>
            <person name="Dedysh S.N."/>
        </authorList>
    </citation>
    <scope>NUCLEOTIDE SEQUENCE [LARGE SCALE GENOMIC DNA]</scope>
    <source>
        <strain evidence="4">SP5</strain>
    </source>
</reference>
<keyword evidence="2" id="KW-1133">Transmembrane helix</keyword>
<keyword evidence="2" id="KW-0472">Membrane</keyword>
<dbReference type="RefSeq" id="WP_088253094.1">
    <property type="nucleotide sequence ID" value="NZ_NIDE01000002.1"/>
</dbReference>
<dbReference type="AlphaFoldDB" id="A0A225DVF8"/>
<feature type="transmembrane region" description="Helical" evidence="2">
    <location>
        <begin position="99"/>
        <end position="122"/>
    </location>
</feature>
<feature type="transmembrane region" description="Helical" evidence="2">
    <location>
        <begin position="187"/>
        <end position="207"/>
    </location>
</feature>
<gene>
    <name evidence="3" type="ORF">FRUB_01683</name>
</gene>
<organism evidence="3 4">
    <name type="scientific">Fimbriiglobus ruber</name>
    <dbReference type="NCBI Taxonomy" id="1908690"/>
    <lineage>
        <taxon>Bacteria</taxon>
        <taxon>Pseudomonadati</taxon>
        <taxon>Planctomycetota</taxon>
        <taxon>Planctomycetia</taxon>
        <taxon>Gemmatales</taxon>
        <taxon>Gemmataceae</taxon>
        <taxon>Fimbriiglobus</taxon>
    </lineage>
</organism>